<dbReference type="Gene3D" id="2.60.120.10">
    <property type="entry name" value="Jelly Rolls"/>
    <property type="match status" value="1"/>
</dbReference>
<dbReference type="InterPro" id="IPR051610">
    <property type="entry name" value="GPI/OXD"/>
</dbReference>
<organism evidence="3 4">
    <name type="scientific">Thermodesulforhabdus norvegica</name>
    <dbReference type="NCBI Taxonomy" id="39841"/>
    <lineage>
        <taxon>Bacteria</taxon>
        <taxon>Pseudomonadati</taxon>
        <taxon>Thermodesulfobacteriota</taxon>
        <taxon>Syntrophobacteria</taxon>
        <taxon>Syntrophobacterales</taxon>
        <taxon>Thermodesulforhabdaceae</taxon>
        <taxon>Thermodesulforhabdus</taxon>
    </lineage>
</organism>
<sequence length="119" mass="13446">MKVVRFGQAERCEPEPGWLRRSLCNEQEISIEHFVKPPGHTSPTHQHPNAQVLVVLKGSMIITLDNGREERLDEGDAAYIPPNEAHAVKNPSDSPAIGLDIFIPGRSFDFWYKKMGIQR</sequence>
<reference evidence="3 4" key="1">
    <citation type="submission" date="2016-10" db="EMBL/GenBank/DDBJ databases">
        <authorList>
            <person name="de Groot N.N."/>
        </authorList>
    </citation>
    <scope>NUCLEOTIDE SEQUENCE [LARGE SCALE GENOMIC DNA]</scope>
    <source>
        <strain evidence="3 4">DSM 9990</strain>
    </source>
</reference>
<dbReference type="GO" id="GO:0046872">
    <property type="term" value="F:metal ion binding"/>
    <property type="evidence" value="ECO:0007669"/>
    <property type="project" value="UniProtKB-KW"/>
</dbReference>
<evidence type="ECO:0000313" key="3">
    <source>
        <dbReference type="EMBL" id="SFM94951.1"/>
    </source>
</evidence>
<dbReference type="InterPro" id="IPR011051">
    <property type="entry name" value="RmlC_Cupin_sf"/>
</dbReference>
<dbReference type="Pfam" id="PF07883">
    <property type="entry name" value="Cupin_2"/>
    <property type="match status" value="1"/>
</dbReference>
<dbReference type="EMBL" id="FOUU01000007">
    <property type="protein sequence ID" value="SFM94951.1"/>
    <property type="molecule type" value="Genomic_DNA"/>
</dbReference>
<dbReference type="InterPro" id="IPR013096">
    <property type="entry name" value="Cupin_2"/>
</dbReference>
<accession>A0A1I4V1C9</accession>
<dbReference type="RefSeq" id="WP_093395602.1">
    <property type="nucleotide sequence ID" value="NZ_FOUU01000007.1"/>
</dbReference>
<dbReference type="PANTHER" id="PTHR35848">
    <property type="entry name" value="OXALATE-BINDING PROTEIN"/>
    <property type="match status" value="1"/>
</dbReference>
<protein>
    <submittedName>
        <fullName evidence="3">Cupin domain-containing protein</fullName>
    </submittedName>
</protein>
<keyword evidence="4" id="KW-1185">Reference proteome</keyword>
<dbReference type="InterPro" id="IPR006045">
    <property type="entry name" value="Cupin_1"/>
</dbReference>
<dbReference type="STRING" id="39841.SAMN05660836_02087"/>
<proteinExistence type="predicted"/>
<gene>
    <name evidence="3" type="ORF">SAMN05660836_02087</name>
</gene>
<name>A0A1I4V1C9_9BACT</name>
<dbReference type="InterPro" id="IPR014710">
    <property type="entry name" value="RmlC-like_jellyroll"/>
</dbReference>
<feature type="domain" description="Cupin type-1" evidence="2">
    <location>
        <begin position="4"/>
        <end position="116"/>
    </location>
</feature>
<dbReference type="SMART" id="SM00835">
    <property type="entry name" value="Cupin_1"/>
    <property type="match status" value="1"/>
</dbReference>
<dbReference type="Proteomes" id="UP000199611">
    <property type="component" value="Unassembled WGS sequence"/>
</dbReference>
<keyword evidence="1" id="KW-0479">Metal-binding</keyword>
<dbReference type="OrthoDB" id="5519479at2"/>
<evidence type="ECO:0000313" key="4">
    <source>
        <dbReference type="Proteomes" id="UP000199611"/>
    </source>
</evidence>
<dbReference type="AlphaFoldDB" id="A0A1I4V1C9"/>
<dbReference type="SUPFAM" id="SSF51182">
    <property type="entry name" value="RmlC-like cupins"/>
    <property type="match status" value="1"/>
</dbReference>
<evidence type="ECO:0000259" key="2">
    <source>
        <dbReference type="SMART" id="SM00835"/>
    </source>
</evidence>
<evidence type="ECO:0000256" key="1">
    <source>
        <dbReference type="ARBA" id="ARBA00022723"/>
    </source>
</evidence>